<dbReference type="GO" id="GO:0016567">
    <property type="term" value="P:protein ubiquitination"/>
    <property type="evidence" value="ECO:0007669"/>
    <property type="project" value="TreeGrafter"/>
</dbReference>
<dbReference type="InterPro" id="IPR052079">
    <property type="entry name" value="E3_ligase/Copine_domain"/>
</dbReference>
<evidence type="ECO:0000256" key="1">
    <source>
        <dbReference type="SAM" id="MobiDB-lite"/>
    </source>
</evidence>
<dbReference type="Proteomes" id="UP001141552">
    <property type="component" value="Unassembled WGS sequence"/>
</dbReference>
<keyword evidence="4" id="KW-1185">Reference proteome</keyword>
<dbReference type="OrthoDB" id="5855668at2759"/>
<evidence type="ECO:0000259" key="2">
    <source>
        <dbReference type="Pfam" id="PF07002"/>
    </source>
</evidence>
<dbReference type="InterPro" id="IPR010734">
    <property type="entry name" value="Copine_C"/>
</dbReference>
<dbReference type="PANTHER" id="PTHR45751">
    <property type="entry name" value="COPINE FAMILY PROTEIN 1"/>
    <property type="match status" value="1"/>
</dbReference>
<accession>A0A9Q0GBA2</accession>
<evidence type="ECO:0000313" key="3">
    <source>
        <dbReference type="EMBL" id="KAJ4846850.1"/>
    </source>
</evidence>
<sequence>MDEFQRSTSSMASLRQEVIPTSNSSQEYAGYPLSTRNNVTPAQNSRRLERKYSKIDDDYNSLDQLKLYLYEFAASTHDQEVFSFFPDERLCNGFEEVLERYRELVPRLRLAGPTSVALIIETGISIVEQSGGHYRLVR</sequence>
<feature type="compositionally biased region" description="Polar residues" evidence="1">
    <location>
        <begin position="34"/>
        <end position="45"/>
    </location>
</feature>
<reference evidence="3" key="2">
    <citation type="journal article" date="2023" name="Plants (Basel)">
        <title>Annotation of the Turnera subulata (Passifloraceae) Draft Genome Reveals the S-Locus Evolved after the Divergence of Turneroideae from Passifloroideae in a Stepwise Manner.</title>
        <authorList>
            <person name="Henning P.M."/>
            <person name="Roalson E.H."/>
            <person name="Mir W."/>
            <person name="McCubbin A.G."/>
            <person name="Shore J.S."/>
        </authorList>
    </citation>
    <scope>NUCLEOTIDE SEQUENCE</scope>
    <source>
        <strain evidence="3">F60SS</strain>
    </source>
</reference>
<dbReference type="PANTHER" id="PTHR45751:SF38">
    <property type="entry name" value="E3 UBIQUITIN-PROTEIN LIGASE RGLG5-LIKE"/>
    <property type="match status" value="1"/>
</dbReference>
<dbReference type="Pfam" id="PF07002">
    <property type="entry name" value="Copine"/>
    <property type="match status" value="1"/>
</dbReference>
<feature type="region of interest" description="Disordered" evidence="1">
    <location>
        <begin position="1"/>
        <end position="46"/>
    </location>
</feature>
<proteinExistence type="predicted"/>
<dbReference type="GO" id="GO:0004842">
    <property type="term" value="F:ubiquitin-protein transferase activity"/>
    <property type="evidence" value="ECO:0007669"/>
    <property type="project" value="TreeGrafter"/>
</dbReference>
<dbReference type="EMBL" id="JAKUCV010001325">
    <property type="protein sequence ID" value="KAJ4846850.1"/>
    <property type="molecule type" value="Genomic_DNA"/>
</dbReference>
<evidence type="ECO:0000313" key="4">
    <source>
        <dbReference type="Proteomes" id="UP001141552"/>
    </source>
</evidence>
<reference evidence="3" key="1">
    <citation type="submission" date="2022-02" db="EMBL/GenBank/DDBJ databases">
        <authorList>
            <person name="Henning P.M."/>
            <person name="McCubbin A.G."/>
            <person name="Shore J.S."/>
        </authorList>
    </citation>
    <scope>NUCLEOTIDE SEQUENCE</scope>
    <source>
        <strain evidence="3">F60SS</strain>
        <tissue evidence="3">Leaves</tissue>
    </source>
</reference>
<gene>
    <name evidence="3" type="ORF">Tsubulata_030521</name>
</gene>
<name>A0A9Q0GBA2_9ROSI</name>
<comment type="caution">
    <text evidence="3">The sequence shown here is derived from an EMBL/GenBank/DDBJ whole genome shotgun (WGS) entry which is preliminary data.</text>
</comment>
<dbReference type="GO" id="GO:0005634">
    <property type="term" value="C:nucleus"/>
    <property type="evidence" value="ECO:0007669"/>
    <property type="project" value="TreeGrafter"/>
</dbReference>
<protein>
    <recommendedName>
        <fullName evidence="2">Copine C-terminal domain-containing protein</fullName>
    </recommendedName>
</protein>
<feature type="domain" description="Copine C-terminal" evidence="2">
    <location>
        <begin position="74"/>
        <end position="131"/>
    </location>
</feature>
<feature type="compositionally biased region" description="Polar residues" evidence="1">
    <location>
        <begin position="1"/>
        <end position="27"/>
    </location>
</feature>
<dbReference type="AlphaFoldDB" id="A0A9Q0GBA2"/>
<organism evidence="3 4">
    <name type="scientific">Turnera subulata</name>
    <dbReference type="NCBI Taxonomy" id="218843"/>
    <lineage>
        <taxon>Eukaryota</taxon>
        <taxon>Viridiplantae</taxon>
        <taxon>Streptophyta</taxon>
        <taxon>Embryophyta</taxon>
        <taxon>Tracheophyta</taxon>
        <taxon>Spermatophyta</taxon>
        <taxon>Magnoliopsida</taxon>
        <taxon>eudicotyledons</taxon>
        <taxon>Gunneridae</taxon>
        <taxon>Pentapetalae</taxon>
        <taxon>rosids</taxon>
        <taxon>fabids</taxon>
        <taxon>Malpighiales</taxon>
        <taxon>Passifloraceae</taxon>
        <taxon>Turnera</taxon>
    </lineage>
</organism>